<protein>
    <submittedName>
        <fullName evidence="1">Uncharacterized protein</fullName>
    </submittedName>
</protein>
<proteinExistence type="predicted"/>
<sequence>MEDNNQNFSNDFLIGAWYQVYELISSFLPPIKYCPTMIFTRASRAKVEKYEKKYKKYTDGLLAGRLQKKIYVLDPKSVMVIHGGFKLYTFKKLNENYVIFWKCEMMGDIFSLLSKYRNATDVELDNIINNTPEFKNKKV</sequence>
<reference evidence="1 2" key="1">
    <citation type="journal article" date="2021" name="Front. Genet.">
        <title>Chromosome-Level Genome Assembly Reveals Significant Gene Expansion in the Toll and IMD Signaling Pathways of Dendrolimus kikuchii.</title>
        <authorList>
            <person name="Zhou J."/>
            <person name="Wu P."/>
            <person name="Xiong Z."/>
            <person name="Liu N."/>
            <person name="Zhao N."/>
            <person name="Ji M."/>
            <person name="Qiu Y."/>
            <person name="Yang B."/>
        </authorList>
    </citation>
    <scope>NUCLEOTIDE SEQUENCE [LARGE SCALE GENOMIC DNA]</scope>
    <source>
        <strain evidence="1">Ann1</strain>
    </source>
</reference>
<comment type="caution">
    <text evidence="1">The sequence shown here is derived from an EMBL/GenBank/DDBJ whole genome shotgun (WGS) entry which is preliminary data.</text>
</comment>
<evidence type="ECO:0000313" key="1">
    <source>
        <dbReference type="EMBL" id="KAJ0183523.1"/>
    </source>
</evidence>
<dbReference type="EMBL" id="CM034388">
    <property type="protein sequence ID" value="KAJ0183523.1"/>
    <property type="molecule type" value="Genomic_DNA"/>
</dbReference>
<gene>
    <name evidence="1" type="ORF">K1T71_001499</name>
</gene>
<organism evidence="1 2">
    <name type="scientific">Dendrolimus kikuchii</name>
    <dbReference type="NCBI Taxonomy" id="765133"/>
    <lineage>
        <taxon>Eukaryota</taxon>
        <taxon>Metazoa</taxon>
        <taxon>Ecdysozoa</taxon>
        <taxon>Arthropoda</taxon>
        <taxon>Hexapoda</taxon>
        <taxon>Insecta</taxon>
        <taxon>Pterygota</taxon>
        <taxon>Neoptera</taxon>
        <taxon>Endopterygota</taxon>
        <taxon>Lepidoptera</taxon>
        <taxon>Glossata</taxon>
        <taxon>Ditrysia</taxon>
        <taxon>Bombycoidea</taxon>
        <taxon>Lasiocampidae</taxon>
        <taxon>Dendrolimus</taxon>
    </lineage>
</organism>
<dbReference type="Proteomes" id="UP000824533">
    <property type="component" value="Linkage Group LG02"/>
</dbReference>
<accession>A0ACC1DIP1</accession>
<evidence type="ECO:0000313" key="2">
    <source>
        <dbReference type="Proteomes" id="UP000824533"/>
    </source>
</evidence>
<keyword evidence="2" id="KW-1185">Reference proteome</keyword>
<name>A0ACC1DIP1_9NEOP</name>